<gene>
    <name evidence="1" type="ORF">K504DRAFT_212515</name>
</gene>
<sequence length="139" mass="15021">MSSMHMHGRPAPEREPPGVVVARPLCRIAWAVSSPALEGLVVDLCSGARAWVGFQCLSSSMLAEPFGRRGGGCLLGGGARSRRGIFFLNCCQVSGGVHRSAWPFPLRRRVSCSGGYEEEDFFVSECPPKTRPLLGNYPL</sequence>
<dbReference type="Proteomes" id="UP000799428">
    <property type="component" value="Unassembled WGS sequence"/>
</dbReference>
<dbReference type="AlphaFoldDB" id="A0A6G1KJM3"/>
<proteinExistence type="predicted"/>
<dbReference type="EMBL" id="MU005766">
    <property type="protein sequence ID" value="KAF2712823.1"/>
    <property type="molecule type" value="Genomic_DNA"/>
</dbReference>
<evidence type="ECO:0000313" key="1">
    <source>
        <dbReference type="EMBL" id="KAF2712823.1"/>
    </source>
</evidence>
<accession>A0A6G1KJM3</accession>
<protein>
    <submittedName>
        <fullName evidence="1">Uncharacterized protein</fullName>
    </submittedName>
</protein>
<organism evidence="1 2">
    <name type="scientific">Pleomassaria siparia CBS 279.74</name>
    <dbReference type="NCBI Taxonomy" id="1314801"/>
    <lineage>
        <taxon>Eukaryota</taxon>
        <taxon>Fungi</taxon>
        <taxon>Dikarya</taxon>
        <taxon>Ascomycota</taxon>
        <taxon>Pezizomycotina</taxon>
        <taxon>Dothideomycetes</taxon>
        <taxon>Pleosporomycetidae</taxon>
        <taxon>Pleosporales</taxon>
        <taxon>Pleomassariaceae</taxon>
        <taxon>Pleomassaria</taxon>
    </lineage>
</organism>
<name>A0A6G1KJM3_9PLEO</name>
<evidence type="ECO:0000313" key="2">
    <source>
        <dbReference type="Proteomes" id="UP000799428"/>
    </source>
</evidence>
<reference evidence="1" key="1">
    <citation type="journal article" date="2020" name="Stud. Mycol.">
        <title>101 Dothideomycetes genomes: a test case for predicting lifestyles and emergence of pathogens.</title>
        <authorList>
            <person name="Haridas S."/>
            <person name="Albert R."/>
            <person name="Binder M."/>
            <person name="Bloem J."/>
            <person name="Labutti K."/>
            <person name="Salamov A."/>
            <person name="Andreopoulos B."/>
            <person name="Baker S."/>
            <person name="Barry K."/>
            <person name="Bills G."/>
            <person name="Bluhm B."/>
            <person name="Cannon C."/>
            <person name="Castanera R."/>
            <person name="Culley D."/>
            <person name="Daum C."/>
            <person name="Ezra D."/>
            <person name="Gonzalez J."/>
            <person name="Henrissat B."/>
            <person name="Kuo A."/>
            <person name="Liang C."/>
            <person name="Lipzen A."/>
            <person name="Lutzoni F."/>
            <person name="Magnuson J."/>
            <person name="Mondo S."/>
            <person name="Nolan M."/>
            <person name="Ohm R."/>
            <person name="Pangilinan J."/>
            <person name="Park H.-J."/>
            <person name="Ramirez L."/>
            <person name="Alfaro M."/>
            <person name="Sun H."/>
            <person name="Tritt A."/>
            <person name="Yoshinaga Y."/>
            <person name="Zwiers L.-H."/>
            <person name="Turgeon B."/>
            <person name="Goodwin S."/>
            <person name="Spatafora J."/>
            <person name="Crous P."/>
            <person name="Grigoriev I."/>
        </authorList>
    </citation>
    <scope>NUCLEOTIDE SEQUENCE</scope>
    <source>
        <strain evidence="1">CBS 279.74</strain>
    </source>
</reference>
<keyword evidence="2" id="KW-1185">Reference proteome</keyword>